<dbReference type="Pfam" id="PF01612">
    <property type="entry name" value="DNA_pol_A_exo1"/>
    <property type="match status" value="1"/>
</dbReference>
<dbReference type="GO" id="GO:0005737">
    <property type="term" value="C:cytoplasm"/>
    <property type="evidence" value="ECO:0007669"/>
    <property type="project" value="TreeGrafter"/>
</dbReference>
<evidence type="ECO:0000256" key="2">
    <source>
        <dbReference type="ARBA" id="ARBA00022801"/>
    </source>
</evidence>
<dbReference type="InterPro" id="IPR051132">
    <property type="entry name" value="3-5_Exonuclease_domain"/>
</dbReference>
<keyword evidence="5" id="KW-1185">Reference proteome</keyword>
<proteinExistence type="predicted"/>
<sequence>MTVGMKRVKSCKRLAIEARLAKRTKGLNSALDVQVPCLDWSGILSQSGVGLAAGKEPGVFHLLPGKELTVLLVEEEAALPRALSRLRESMEDDVIGIDLETTTIVGYSWDSSDEARMQDSFGCGKDLFPSFFDVQRISEELGYHGLGLAALAGRLLGCPFRKARSVTMSNWEARTLAPAQLRYAALDAFVTGQLFRLTIDIQDWRCGNCNRCLGSYQALQSHCHSTGHPPMVSQCFDCGRYRRVTL</sequence>
<evidence type="ECO:0000313" key="5">
    <source>
        <dbReference type="Proteomes" id="UP001255856"/>
    </source>
</evidence>
<dbReference type="InterPro" id="IPR013087">
    <property type="entry name" value="Znf_C2H2_type"/>
</dbReference>
<protein>
    <recommendedName>
        <fullName evidence="3">C2H2-type domain-containing protein</fullName>
    </recommendedName>
</protein>
<dbReference type="Proteomes" id="UP001255856">
    <property type="component" value="Unassembled WGS sequence"/>
</dbReference>
<dbReference type="InterPro" id="IPR036397">
    <property type="entry name" value="RNaseH_sf"/>
</dbReference>
<comment type="caution">
    <text evidence="4">The sequence shown here is derived from an EMBL/GenBank/DDBJ whole genome shotgun (WGS) entry which is preliminary data.</text>
</comment>
<dbReference type="EMBL" id="JASFZW010000008">
    <property type="protein sequence ID" value="KAK2076814.1"/>
    <property type="molecule type" value="Genomic_DNA"/>
</dbReference>
<dbReference type="GO" id="GO:0005634">
    <property type="term" value="C:nucleus"/>
    <property type="evidence" value="ECO:0007669"/>
    <property type="project" value="TreeGrafter"/>
</dbReference>
<feature type="domain" description="C2H2-type" evidence="3">
    <location>
        <begin position="206"/>
        <end position="228"/>
    </location>
</feature>
<dbReference type="GO" id="GO:0008408">
    <property type="term" value="F:3'-5' exonuclease activity"/>
    <property type="evidence" value="ECO:0007669"/>
    <property type="project" value="InterPro"/>
</dbReference>
<dbReference type="PANTHER" id="PTHR13620">
    <property type="entry name" value="3-5 EXONUCLEASE"/>
    <property type="match status" value="1"/>
</dbReference>
<dbReference type="Gene3D" id="3.30.420.10">
    <property type="entry name" value="Ribonuclease H-like superfamily/Ribonuclease H"/>
    <property type="match status" value="1"/>
</dbReference>
<keyword evidence="1" id="KW-0540">Nuclease</keyword>
<dbReference type="SUPFAM" id="SSF53098">
    <property type="entry name" value="Ribonuclease H-like"/>
    <property type="match status" value="1"/>
</dbReference>
<dbReference type="AlphaFoldDB" id="A0AAD9MGG0"/>
<evidence type="ECO:0000313" key="4">
    <source>
        <dbReference type="EMBL" id="KAK2076814.1"/>
    </source>
</evidence>
<dbReference type="PANTHER" id="PTHR13620:SF104">
    <property type="entry name" value="EXONUCLEASE 3'-5' DOMAIN-CONTAINING PROTEIN 2"/>
    <property type="match status" value="1"/>
</dbReference>
<keyword evidence="2" id="KW-0378">Hydrolase</keyword>
<dbReference type="InterPro" id="IPR002562">
    <property type="entry name" value="3'-5'_exonuclease_dom"/>
</dbReference>
<evidence type="ECO:0000256" key="1">
    <source>
        <dbReference type="ARBA" id="ARBA00022722"/>
    </source>
</evidence>
<dbReference type="PROSITE" id="PS00028">
    <property type="entry name" value="ZINC_FINGER_C2H2_1"/>
    <property type="match status" value="1"/>
</dbReference>
<evidence type="ECO:0000259" key="3">
    <source>
        <dbReference type="PROSITE" id="PS00028"/>
    </source>
</evidence>
<accession>A0AAD9MGG0</accession>
<organism evidence="4 5">
    <name type="scientific">Prototheca wickerhamii</name>
    <dbReference type="NCBI Taxonomy" id="3111"/>
    <lineage>
        <taxon>Eukaryota</taxon>
        <taxon>Viridiplantae</taxon>
        <taxon>Chlorophyta</taxon>
        <taxon>core chlorophytes</taxon>
        <taxon>Trebouxiophyceae</taxon>
        <taxon>Chlorellales</taxon>
        <taxon>Chlorellaceae</taxon>
        <taxon>Prototheca</taxon>
    </lineage>
</organism>
<gene>
    <name evidence="4" type="ORF">QBZ16_005040</name>
</gene>
<dbReference type="InterPro" id="IPR012337">
    <property type="entry name" value="RNaseH-like_sf"/>
</dbReference>
<dbReference type="GO" id="GO:0003676">
    <property type="term" value="F:nucleic acid binding"/>
    <property type="evidence" value="ECO:0007669"/>
    <property type="project" value="InterPro"/>
</dbReference>
<reference evidence="4" key="1">
    <citation type="submission" date="2021-01" db="EMBL/GenBank/DDBJ databases">
        <authorList>
            <person name="Eckstrom K.M.E."/>
        </authorList>
    </citation>
    <scope>NUCLEOTIDE SEQUENCE</scope>
    <source>
        <strain evidence="4">UVCC 0001</strain>
    </source>
</reference>
<name>A0AAD9MGG0_PROWI</name>
<dbReference type="GO" id="GO:0006139">
    <property type="term" value="P:nucleobase-containing compound metabolic process"/>
    <property type="evidence" value="ECO:0007669"/>
    <property type="project" value="InterPro"/>
</dbReference>